<comment type="caution">
    <text evidence="2">The sequence shown here is derived from an EMBL/GenBank/DDBJ whole genome shotgun (WGS) entry which is preliminary data.</text>
</comment>
<dbReference type="PANTHER" id="PTHR36302">
    <property type="entry name" value="BLR7088 PROTEIN"/>
    <property type="match status" value="1"/>
</dbReference>
<keyword evidence="3" id="KW-1185">Reference proteome</keyword>
<gene>
    <name evidence="2" type="ORF">L2A60_03015</name>
</gene>
<dbReference type="InterPro" id="IPR007410">
    <property type="entry name" value="LpqE-like"/>
</dbReference>
<organism evidence="2 3">
    <name type="scientific">Acidiphilium iwatense</name>
    <dbReference type="NCBI Taxonomy" id="768198"/>
    <lineage>
        <taxon>Bacteria</taxon>
        <taxon>Pseudomonadati</taxon>
        <taxon>Pseudomonadota</taxon>
        <taxon>Alphaproteobacteria</taxon>
        <taxon>Acetobacterales</taxon>
        <taxon>Acidocellaceae</taxon>
        <taxon>Acidiphilium</taxon>
    </lineage>
</organism>
<dbReference type="PANTHER" id="PTHR36302:SF1">
    <property type="entry name" value="COPPER CHAPERONE PCU(A)C"/>
    <property type="match status" value="1"/>
</dbReference>
<evidence type="ECO:0000256" key="1">
    <source>
        <dbReference type="SAM" id="SignalP"/>
    </source>
</evidence>
<evidence type="ECO:0000313" key="2">
    <source>
        <dbReference type="EMBL" id="MCF3945655.1"/>
    </source>
</evidence>
<dbReference type="Pfam" id="PF04314">
    <property type="entry name" value="PCuAC"/>
    <property type="match status" value="1"/>
</dbReference>
<feature type="chain" id="PRO_5046505342" evidence="1">
    <location>
        <begin position="26"/>
        <end position="160"/>
    </location>
</feature>
<name>A0ABS9DV67_9PROT</name>
<dbReference type="InterPro" id="IPR036182">
    <property type="entry name" value="PCuAC_sf"/>
</dbReference>
<sequence length="160" mass="17122">MTHLKHLIFGLVLAALAALAAPAFAQTAANVMPGITVGQGWTRVTREAGKSTPGFFTIHNDGLTPDTLVSTSCPVAHRTVLLDRTGKAIGAIRIKPGQTVTLAPDGAHLMLEQNRFRFYASGLIPCSIDFLGAGKMILYLHVEPDNAKTYHPAHRAIVKD</sequence>
<dbReference type="InterPro" id="IPR058248">
    <property type="entry name" value="Lxx211020-like"/>
</dbReference>
<feature type="signal peptide" evidence="1">
    <location>
        <begin position="1"/>
        <end position="25"/>
    </location>
</feature>
<dbReference type="EMBL" id="JAKGBZ010000003">
    <property type="protein sequence ID" value="MCF3945655.1"/>
    <property type="molecule type" value="Genomic_DNA"/>
</dbReference>
<proteinExistence type="predicted"/>
<dbReference type="SUPFAM" id="SSF110087">
    <property type="entry name" value="DR1885-like metal-binding protein"/>
    <property type="match status" value="1"/>
</dbReference>
<keyword evidence="1" id="KW-0732">Signal</keyword>
<reference evidence="2 3" key="1">
    <citation type="submission" date="2022-01" db="EMBL/GenBank/DDBJ databases">
        <authorList>
            <person name="Won M."/>
            <person name="Kim S.-J."/>
            <person name="Kwon S.-W."/>
        </authorList>
    </citation>
    <scope>NUCLEOTIDE SEQUENCE [LARGE SCALE GENOMIC DNA]</scope>
    <source>
        <strain evidence="2 3">KCTC 23505</strain>
    </source>
</reference>
<evidence type="ECO:0000313" key="3">
    <source>
        <dbReference type="Proteomes" id="UP001521209"/>
    </source>
</evidence>
<dbReference type="RefSeq" id="WP_235702892.1">
    <property type="nucleotide sequence ID" value="NZ_JAKGBZ010000003.1"/>
</dbReference>
<protein>
    <submittedName>
        <fullName evidence="2">Copper chaperone PCu(A)C</fullName>
    </submittedName>
</protein>
<accession>A0ABS9DV67</accession>
<dbReference type="Gene3D" id="2.60.40.1890">
    <property type="entry name" value="PCu(A)C copper chaperone"/>
    <property type="match status" value="1"/>
</dbReference>
<dbReference type="Proteomes" id="UP001521209">
    <property type="component" value="Unassembled WGS sequence"/>
</dbReference>